<dbReference type="Pfam" id="PF06347">
    <property type="entry name" value="SH3_4"/>
    <property type="match status" value="2"/>
</dbReference>
<evidence type="ECO:0000313" key="2">
    <source>
        <dbReference type="EMBL" id="EXI67306.1"/>
    </source>
</evidence>
<evidence type="ECO:0000256" key="1">
    <source>
        <dbReference type="SAM" id="SignalP"/>
    </source>
</evidence>
<reference evidence="2" key="1">
    <citation type="submission" date="2014-02" db="EMBL/GenBank/DDBJ databases">
        <title>Expanding our view of genomic diversity in Candidatus Accumulibacter clades.</title>
        <authorList>
            <person name="Skennerton C.T."/>
            <person name="Barr J.J."/>
            <person name="Slater F.R."/>
            <person name="Bond P.L."/>
            <person name="Tyson G.W."/>
        </authorList>
    </citation>
    <scope>NUCLEOTIDE SEQUENCE [LARGE SCALE GENOMIC DNA]</scope>
</reference>
<dbReference type="Proteomes" id="UP000020218">
    <property type="component" value="Unassembled WGS sequence"/>
</dbReference>
<accession>A0A011MXJ3</accession>
<protein>
    <submittedName>
        <fullName evidence="2">SH3 domain protein</fullName>
    </submittedName>
</protein>
<feature type="chain" id="PRO_5001462179" evidence="1">
    <location>
        <begin position="20"/>
        <end position="144"/>
    </location>
</feature>
<proteinExistence type="predicted"/>
<keyword evidence="3" id="KW-1185">Reference proteome</keyword>
<organism evidence="2 3">
    <name type="scientific">Candidatus Accumulibacter adjunctus</name>
    <dbReference type="NCBI Taxonomy" id="1454001"/>
    <lineage>
        <taxon>Bacteria</taxon>
        <taxon>Pseudomonadati</taxon>
        <taxon>Pseudomonadota</taxon>
        <taxon>Betaproteobacteria</taxon>
        <taxon>Candidatus Accumulibacter</taxon>
    </lineage>
</organism>
<keyword evidence="1" id="KW-0732">Signal</keyword>
<comment type="caution">
    <text evidence="2">The sequence shown here is derived from an EMBL/GenBank/DDBJ whole genome shotgun (WGS) entry which is preliminary data.</text>
</comment>
<gene>
    <name evidence="2" type="ORF">AW08_02141</name>
</gene>
<dbReference type="EMBL" id="JFAX01000011">
    <property type="protein sequence ID" value="EXI67306.1"/>
    <property type="molecule type" value="Genomic_DNA"/>
</dbReference>
<feature type="signal peptide" evidence="1">
    <location>
        <begin position="1"/>
        <end position="19"/>
    </location>
</feature>
<dbReference type="STRING" id="1454001.AW08_02141"/>
<name>A0A011MXJ3_9PROT</name>
<evidence type="ECO:0000313" key="3">
    <source>
        <dbReference type="Proteomes" id="UP000020218"/>
    </source>
</evidence>
<dbReference type="Gene3D" id="2.30.30.40">
    <property type="entry name" value="SH3 Domains"/>
    <property type="match status" value="1"/>
</dbReference>
<dbReference type="PATRIC" id="fig|1454001.3.peg.2188"/>
<sequence>MPRLLGALLAAGLAAPALAIEYRTVDVPTVLYDAPSQRGGKSFVIRRGTPVELVVNLEGWSKVRDADGGLAWIEAKHLVKRRTVIVTTPRAQIRLSPEESAPIAFEAARNVSLNFLETAPGGWVKVRHRDGETGFVRANQVWGL</sequence>
<dbReference type="AlphaFoldDB" id="A0A011MXJ3"/>
<dbReference type="InterPro" id="IPR010466">
    <property type="entry name" value="DUF1058"/>
</dbReference>